<dbReference type="EMBL" id="MGIL01000006">
    <property type="protein sequence ID" value="OGM88712.1"/>
    <property type="molecule type" value="Genomic_DNA"/>
</dbReference>
<feature type="transmembrane region" description="Helical" evidence="1">
    <location>
        <begin position="12"/>
        <end position="36"/>
    </location>
</feature>
<organism evidence="2 3">
    <name type="scientific">Candidatus Woesebacteria bacterium RIFOXYD1_FULL_43_18</name>
    <dbReference type="NCBI Taxonomy" id="1802551"/>
    <lineage>
        <taxon>Bacteria</taxon>
        <taxon>Candidatus Woeseibacteriota</taxon>
    </lineage>
</organism>
<sequence length="177" mass="20625">MRRELFIHLSFWFSFFVLISIAGHFLSLSYLPFWLGGLLGVFMPDLDHLIYVLFLGPQELTSQRVGFLWEKKQYKRLIELLYETRSERKGLIFHTIFFQAIFLVLTFWIMSSSSSLFGRGLVLSFALHLSVDQLVDISEMGSLNNWTKFLPIDLDPGKLKICWVIGMLLVVMMGLFM</sequence>
<protein>
    <submittedName>
        <fullName evidence="2">Uncharacterized protein</fullName>
    </submittedName>
</protein>
<reference evidence="2 3" key="1">
    <citation type="journal article" date="2016" name="Nat. Commun.">
        <title>Thousands of microbial genomes shed light on interconnected biogeochemical processes in an aquifer system.</title>
        <authorList>
            <person name="Anantharaman K."/>
            <person name="Brown C.T."/>
            <person name="Hug L.A."/>
            <person name="Sharon I."/>
            <person name="Castelle C.J."/>
            <person name="Probst A.J."/>
            <person name="Thomas B.C."/>
            <person name="Singh A."/>
            <person name="Wilkins M.J."/>
            <person name="Karaoz U."/>
            <person name="Brodie E.L."/>
            <person name="Williams K.H."/>
            <person name="Hubbard S.S."/>
            <person name="Banfield J.F."/>
        </authorList>
    </citation>
    <scope>NUCLEOTIDE SEQUENCE [LARGE SCALE GENOMIC DNA]</scope>
</reference>
<dbReference type="Proteomes" id="UP000177596">
    <property type="component" value="Unassembled WGS sequence"/>
</dbReference>
<evidence type="ECO:0000313" key="3">
    <source>
        <dbReference type="Proteomes" id="UP000177596"/>
    </source>
</evidence>
<comment type="caution">
    <text evidence="2">The sequence shown here is derived from an EMBL/GenBank/DDBJ whole genome shotgun (WGS) entry which is preliminary data.</text>
</comment>
<dbReference type="AlphaFoldDB" id="A0A1F8DJV4"/>
<keyword evidence="1" id="KW-0812">Transmembrane</keyword>
<gene>
    <name evidence="2" type="ORF">A2573_01375</name>
</gene>
<evidence type="ECO:0000256" key="1">
    <source>
        <dbReference type="SAM" id="Phobius"/>
    </source>
</evidence>
<keyword evidence="1" id="KW-0472">Membrane</keyword>
<proteinExistence type="predicted"/>
<name>A0A1F8DJV4_9BACT</name>
<evidence type="ECO:0000313" key="2">
    <source>
        <dbReference type="EMBL" id="OGM88712.1"/>
    </source>
</evidence>
<keyword evidence="1" id="KW-1133">Transmembrane helix</keyword>
<feature type="transmembrane region" description="Helical" evidence="1">
    <location>
        <begin position="159"/>
        <end position="176"/>
    </location>
</feature>
<accession>A0A1F8DJV4</accession>
<feature type="transmembrane region" description="Helical" evidence="1">
    <location>
        <begin position="90"/>
        <end position="110"/>
    </location>
</feature>